<reference evidence="5" key="1">
    <citation type="journal article" date="2019" name="Int. J. Syst. Evol. Microbiol.">
        <title>The Global Catalogue of Microorganisms (GCM) 10K type strain sequencing project: providing services to taxonomists for standard genome sequencing and annotation.</title>
        <authorList>
            <consortium name="The Broad Institute Genomics Platform"/>
            <consortium name="The Broad Institute Genome Sequencing Center for Infectious Disease"/>
            <person name="Wu L."/>
            <person name="Ma J."/>
        </authorList>
    </citation>
    <scope>NUCLEOTIDE SEQUENCE [LARGE SCALE GENOMIC DNA]</scope>
    <source>
        <strain evidence="5">CCUG 52478</strain>
    </source>
</reference>
<dbReference type="EMBL" id="JBHTLX010000020">
    <property type="protein sequence ID" value="MFD1249169.1"/>
    <property type="molecule type" value="Genomic_DNA"/>
</dbReference>
<dbReference type="PANTHER" id="PTHR43420">
    <property type="entry name" value="ACETYLTRANSFERASE"/>
    <property type="match status" value="1"/>
</dbReference>
<dbReference type="RefSeq" id="WP_367921824.1">
    <property type="nucleotide sequence ID" value="NZ_BAABAC010000049.1"/>
</dbReference>
<proteinExistence type="predicted"/>
<dbReference type="InterPro" id="IPR000182">
    <property type="entry name" value="GNAT_dom"/>
</dbReference>
<evidence type="ECO:0000313" key="5">
    <source>
        <dbReference type="Proteomes" id="UP001597229"/>
    </source>
</evidence>
<dbReference type="InterPro" id="IPR016181">
    <property type="entry name" value="Acyl_CoA_acyltransferase"/>
</dbReference>
<keyword evidence="1" id="KW-0808">Transferase</keyword>
<dbReference type="Pfam" id="PF00583">
    <property type="entry name" value="Acetyltransf_1"/>
    <property type="match status" value="1"/>
</dbReference>
<dbReference type="Proteomes" id="UP001597229">
    <property type="component" value="Unassembled WGS sequence"/>
</dbReference>
<feature type="domain" description="N-acetyltransferase" evidence="3">
    <location>
        <begin position="1"/>
        <end position="154"/>
    </location>
</feature>
<sequence>MEIVPFGPDDADALATWTDLVNAIDEADAPWQRSTSPRGADARWRHGFDGEPGTPHLARVDGEVVGWAGYEASDYDNLHLGWVDVGIHPRHRRQGYGSLLLAAMEDKLRRLGRTTVAGGAWDAYAFDAFARRHGYACKSTEMNRRQVLADIDWPELDRRYDAALPHAADYVLERRLGPTPDDELDALALMASSINDAPTDDLDYEDEVFSGGRMRAYEDSVAAHGNELYRVVARHVPTGELAGQTVVAVSRDQPGWGSQHDTSVVRAHRGHRLGLLLKADMLRWLRDAEPGLDSLTTWNAESNEQMIGVNEILGYVVLGRVKVYQRTL</sequence>
<evidence type="ECO:0000256" key="1">
    <source>
        <dbReference type="ARBA" id="ARBA00022679"/>
    </source>
</evidence>
<dbReference type="CDD" id="cd04301">
    <property type="entry name" value="NAT_SF"/>
    <property type="match status" value="1"/>
</dbReference>
<dbReference type="InterPro" id="IPR050680">
    <property type="entry name" value="YpeA/RimI_acetyltransf"/>
</dbReference>
<keyword evidence="2" id="KW-0012">Acyltransferase</keyword>
<organism evidence="4 5">
    <name type="scientific">Nocardioides ginsengisoli</name>
    <dbReference type="NCBI Taxonomy" id="363868"/>
    <lineage>
        <taxon>Bacteria</taxon>
        <taxon>Bacillati</taxon>
        <taxon>Actinomycetota</taxon>
        <taxon>Actinomycetes</taxon>
        <taxon>Propionibacteriales</taxon>
        <taxon>Nocardioidaceae</taxon>
        <taxon>Nocardioides</taxon>
    </lineage>
</organism>
<dbReference type="PROSITE" id="PS51186">
    <property type="entry name" value="GNAT"/>
    <property type="match status" value="1"/>
</dbReference>
<dbReference type="Gene3D" id="3.40.630.30">
    <property type="match status" value="1"/>
</dbReference>
<dbReference type="PANTHER" id="PTHR43420:SF12">
    <property type="entry name" value="N-ACETYLTRANSFERASE DOMAIN-CONTAINING PROTEIN"/>
    <property type="match status" value="1"/>
</dbReference>
<evidence type="ECO:0000256" key="2">
    <source>
        <dbReference type="ARBA" id="ARBA00023315"/>
    </source>
</evidence>
<comment type="caution">
    <text evidence="4">The sequence shown here is derived from an EMBL/GenBank/DDBJ whole genome shotgun (WGS) entry which is preliminary data.</text>
</comment>
<protein>
    <submittedName>
        <fullName evidence="4">N-acetyltransferase family protein</fullName>
    </submittedName>
</protein>
<dbReference type="SUPFAM" id="SSF55729">
    <property type="entry name" value="Acyl-CoA N-acyltransferases (Nat)"/>
    <property type="match status" value="2"/>
</dbReference>
<accession>A0ABW3W2C7</accession>
<name>A0ABW3W2C7_9ACTN</name>
<evidence type="ECO:0000259" key="3">
    <source>
        <dbReference type="PROSITE" id="PS51186"/>
    </source>
</evidence>
<keyword evidence="5" id="KW-1185">Reference proteome</keyword>
<gene>
    <name evidence="4" type="ORF">ACFQ3F_15330</name>
</gene>
<evidence type="ECO:0000313" key="4">
    <source>
        <dbReference type="EMBL" id="MFD1249169.1"/>
    </source>
</evidence>